<evidence type="ECO:0000256" key="2">
    <source>
        <dbReference type="SAM" id="MobiDB-lite"/>
    </source>
</evidence>
<feature type="compositionally biased region" description="Basic and acidic residues" evidence="2">
    <location>
        <begin position="256"/>
        <end position="268"/>
    </location>
</feature>
<evidence type="ECO:0000313" key="3">
    <source>
        <dbReference type="EMBL" id="GBP63253.1"/>
    </source>
</evidence>
<organism evidence="3 4">
    <name type="scientific">Eumeta variegata</name>
    <name type="common">Bagworm moth</name>
    <name type="synonym">Eumeta japonica</name>
    <dbReference type="NCBI Taxonomy" id="151549"/>
    <lineage>
        <taxon>Eukaryota</taxon>
        <taxon>Metazoa</taxon>
        <taxon>Ecdysozoa</taxon>
        <taxon>Arthropoda</taxon>
        <taxon>Hexapoda</taxon>
        <taxon>Insecta</taxon>
        <taxon>Pterygota</taxon>
        <taxon>Neoptera</taxon>
        <taxon>Endopterygota</taxon>
        <taxon>Lepidoptera</taxon>
        <taxon>Glossata</taxon>
        <taxon>Ditrysia</taxon>
        <taxon>Tineoidea</taxon>
        <taxon>Psychidae</taxon>
        <taxon>Oiketicinae</taxon>
        <taxon>Eumeta</taxon>
    </lineage>
</organism>
<gene>
    <name evidence="3" type="ORF">EVAR_56634_1</name>
</gene>
<dbReference type="GO" id="GO:0046872">
    <property type="term" value="F:metal ion binding"/>
    <property type="evidence" value="ECO:0007669"/>
    <property type="project" value="UniProtKB-KW"/>
</dbReference>
<dbReference type="Gene3D" id="3.40.1190.20">
    <property type="match status" value="1"/>
</dbReference>
<reference evidence="3 4" key="1">
    <citation type="journal article" date="2019" name="Commun. Biol.">
        <title>The bagworm genome reveals a unique fibroin gene that provides high tensile strength.</title>
        <authorList>
            <person name="Kono N."/>
            <person name="Nakamura H."/>
            <person name="Ohtoshi R."/>
            <person name="Tomita M."/>
            <person name="Numata K."/>
            <person name="Arakawa K."/>
        </authorList>
    </citation>
    <scope>NUCLEOTIDE SEQUENCE [LARGE SCALE GENOMIC DNA]</scope>
</reference>
<dbReference type="STRING" id="151549.A0A4C1XJA4"/>
<dbReference type="GO" id="GO:0005737">
    <property type="term" value="C:cytoplasm"/>
    <property type="evidence" value="ECO:0007669"/>
    <property type="project" value="TreeGrafter"/>
</dbReference>
<keyword evidence="1" id="KW-0479">Metal-binding</keyword>
<protein>
    <submittedName>
        <fullName evidence="3">Uncharacterized protein</fullName>
    </submittedName>
</protein>
<dbReference type="InterPro" id="IPR029056">
    <property type="entry name" value="Ribokinase-like"/>
</dbReference>
<dbReference type="EMBL" id="BGZK01000864">
    <property type="protein sequence ID" value="GBP63253.1"/>
    <property type="molecule type" value="Genomic_DNA"/>
</dbReference>
<accession>A0A4C1XJA4</accession>
<dbReference type="AlphaFoldDB" id="A0A4C1XJA4"/>
<dbReference type="PANTHER" id="PTHR42909:SF1">
    <property type="entry name" value="CARBOHYDRATE KINASE PFKB DOMAIN-CONTAINING PROTEIN"/>
    <property type="match status" value="1"/>
</dbReference>
<dbReference type="OrthoDB" id="198885at2759"/>
<keyword evidence="4" id="KW-1185">Reference proteome</keyword>
<dbReference type="GO" id="GO:0016798">
    <property type="term" value="F:hydrolase activity, acting on glycosyl bonds"/>
    <property type="evidence" value="ECO:0007669"/>
    <property type="project" value="TreeGrafter"/>
</dbReference>
<sequence length="277" mass="30676">MIELGDGRLDVNPVSRCCEARIRSELKNNEKNQKYARGVTRVYIEFTFPSFLTLTVFAVNSVSDHDSIINGNSSSIFRCDPCFAIAITVLTPILILLDHGCSRVCGERTASYAATLDARGECVLGLGDMDVHRHITSHMVDKNEELIMKAPLVVLDGNVPQPTMEHVLRLCREKGIPDPPCHIEREPLLDRPRPNSIPLLVGVGSDLNEPGENVSSLLNSGIVSFLQKKTIFILGPAVRFNGTHTVRNREQIHNEEKKLAKCESDSNPKHSVPPHIT</sequence>
<dbReference type="GO" id="GO:0004730">
    <property type="term" value="F:pseudouridylate synthase activity"/>
    <property type="evidence" value="ECO:0007669"/>
    <property type="project" value="TreeGrafter"/>
</dbReference>
<dbReference type="SUPFAM" id="SSF53613">
    <property type="entry name" value="Ribokinase-like"/>
    <property type="match status" value="1"/>
</dbReference>
<dbReference type="PANTHER" id="PTHR42909">
    <property type="entry name" value="ZGC:136858"/>
    <property type="match status" value="1"/>
</dbReference>
<dbReference type="Proteomes" id="UP000299102">
    <property type="component" value="Unassembled WGS sequence"/>
</dbReference>
<proteinExistence type="predicted"/>
<evidence type="ECO:0000313" key="4">
    <source>
        <dbReference type="Proteomes" id="UP000299102"/>
    </source>
</evidence>
<evidence type="ECO:0000256" key="1">
    <source>
        <dbReference type="ARBA" id="ARBA00022723"/>
    </source>
</evidence>
<feature type="region of interest" description="Disordered" evidence="2">
    <location>
        <begin position="256"/>
        <end position="277"/>
    </location>
</feature>
<comment type="caution">
    <text evidence="3">The sequence shown here is derived from an EMBL/GenBank/DDBJ whole genome shotgun (WGS) entry which is preliminary data.</text>
</comment>
<name>A0A4C1XJA4_EUMVA</name>